<organism evidence="11 12">
    <name type="scientific">Morella rubra</name>
    <name type="common">Chinese bayberry</name>
    <dbReference type="NCBI Taxonomy" id="262757"/>
    <lineage>
        <taxon>Eukaryota</taxon>
        <taxon>Viridiplantae</taxon>
        <taxon>Streptophyta</taxon>
        <taxon>Embryophyta</taxon>
        <taxon>Tracheophyta</taxon>
        <taxon>Spermatophyta</taxon>
        <taxon>Magnoliopsida</taxon>
        <taxon>eudicotyledons</taxon>
        <taxon>Gunneridae</taxon>
        <taxon>Pentapetalae</taxon>
        <taxon>rosids</taxon>
        <taxon>fabids</taxon>
        <taxon>Fagales</taxon>
        <taxon>Myricaceae</taxon>
        <taxon>Morella</taxon>
    </lineage>
</organism>
<dbReference type="FunFam" id="1.25.40.10:FF:000090">
    <property type="entry name" value="Pentatricopeptide repeat-containing protein, chloroplastic"/>
    <property type="match status" value="1"/>
</dbReference>
<dbReference type="SUPFAM" id="SSF52540">
    <property type="entry name" value="P-loop containing nucleoside triphosphate hydrolases"/>
    <property type="match status" value="2"/>
</dbReference>
<dbReference type="Proteomes" id="UP000516437">
    <property type="component" value="Chromosome 2"/>
</dbReference>
<accession>A0A6A1W925</accession>
<feature type="repeat" description="PPR" evidence="10">
    <location>
        <begin position="752"/>
        <end position="786"/>
    </location>
</feature>
<feature type="repeat" description="PPR" evidence="10">
    <location>
        <begin position="1169"/>
        <end position="1203"/>
    </location>
</feature>
<feature type="repeat" description="PPR" evidence="10">
    <location>
        <begin position="959"/>
        <end position="993"/>
    </location>
</feature>
<dbReference type="PROSITE" id="PS51375">
    <property type="entry name" value="PPR"/>
    <property type="match status" value="16"/>
</dbReference>
<protein>
    <recommendedName>
        <fullName evidence="3">thymidine kinase</fullName>
        <ecNumber evidence="3">2.7.1.21</ecNumber>
    </recommendedName>
</protein>
<feature type="repeat" description="PPR" evidence="10">
    <location>
        <begin position="822"/>
        <end position="856"/>
    </location>
</feature>
<feature type="repeat" description="PPR" evidence="10">
    <location>
        <begin position="146"/>
        <end position="180"/>
    </location>
</feature>
<comment type="similarity">
    <text evidence="1">Belongs to the thymidine kinase family.</text>
</comment>
<dbReference type="InterPro" id="IPR001267">
    <property type="entry name" value="Thymidine_kinase"/>
</dbReference>
<dbReference type="SUPFAM" id="SSF57716">
    <property type="entry name" value="Glucocorticoid receptor-like (DNA-binding domain)"/>
    <property type="match status" value="1"/>
</dbReference>
<comment type="similarity">
    <text evidence="2">Belongs to the PPR family. P subfamily.</text>
</comment>
<evidence type="ECO:0000256" key="6">
    <source>
        <dbReference type="ARBA" id="ARBA00022737"/>
    </source>
</evidence>
<dbReference type="AlphaFoldDB" id="A0A6A1W925"/>
<dbReference type="Pfam" id="PF13041">
    <property type="entry name" value="PPR_2"/>
    <property type="match status" value="8"/>
</dbReference>
<dbReference type="NCBIfam" id="TIGR00756">
    <property type="entry name" value="PPR"/>
    <property type="match status" value="16"/>
</dbReference>
<keyword evidence="7" id="KW-0547">Nucleotide-binding</keyword>
<dbReference type="EMBL" id="RXIC02000020">
    <property type="protein sequence ID" value="KAB1221721.1"/>
    <property type="molecule type" value="Genomic_DNA"/>
</dbReference>
<evidence type="ECO:0000256" key="4">
    <source>
        <dbReference type="ARBA" id="ARBA00022634"/>
    </source>
</evidence>
<feature type="repeat" description="PPR" evidence="10">
    <location>
        <begin position="787"/>
        <end position="821"/>
    </location>
</feature>
<keyword evidence="8" id="KW-0418">Kinase</keyword>
<evidence type="ECO:0000256" key="8">
    <source>
        <dbReference type="ARBA" id="ARBA00022777"/>
    </source>
</evidence>
<evidence type="ECO:0000313" key="11">
    <source>
        <dbReference type="EMBL" id="KAB1221721.1"/>
    </source>
</evidence>
<dbReference type="PROSITE" id="PS00603">
    <property type="entry name" value="TK_CELLULAR_TYPE"/>
    <property type="match status" value="1"/>
</dbReference>
<dbReference type="Gene3D" id="3.30.60.20">
    <property type="match status" value="1"/>
</dbReference>
<feature type="repeat" description="PPR" evidence="10">
    <location>
        <begin position="994"/>
        <end position="1028"/>
    </location>
</feature>
<dbReference type="Gene3D" id="1.25.40.10">
    <property type="entry name" value="Tetratricopeptide repeat domain"/>
    <property type="match status" value="10"/>
</dbReference>
<dbReference type="InterPro" id="IPR020633">
    <property type="entry name" value="Thymidine_kinase_CS"/>
</dbReference>
<feature type="repeat" description="PPR" evidence="10">
    <location>
        <begin position="1134"/>
        <end position="1168"/>
    </location>
</feature>
<dbReference type="InterPro" id="IPR002885">
    <property type="entry name" value="PPR_rpt"/>
</dbReference>
<feature type="repeat" description="PPR" evidence="10">
    <location>
        <begin position="1099"/>
        <end position="1133"/>
    </location>
</feature>
<feature type="repeat" description="PPR" evidence="10">
    <location>
        <begin position="1029"/>
        <end position="1063"/>
    </location>
</feature>
<dbReference type="Gene3D" id="3.40.50.300">
    <property type="entry name" value="P-loop containing nucleotide triphosphate hydrolases"/>
    <property type="match status" value="2"/>
</dbReference>
<feature type="repeat" description="PPR" evidence="10">
    <location>
        <begin position="1064"/>
        <end position="1098"/>
    </location>
</feature>
<keyword evidence="5" id="KW-0808">Transferase</keyword>
<evidence type="ECO:0000256" key="9">
    <source>
        <dbReference type="ARBA" id="ARBA00022840"/>
    </source>
</evidence>
<evidence type="ECO:0000256" key="3">
    <source>
        <dbReference type="ARBA" id="ARBA00012118"/>
    </source>
</evidence>
<dbReference type="PANTHER" id="PTHR47447">
    <property type="entry name" value="OS03G0856100 PROTEIN"/>
    <property type="match status" value="1"/>
</dbReference>
<sequence length="1266" mass="141267">MKSLLNPTFSAFSSYHPKTTPLALFSQTCKYRPCHPTTFQSPSFLARTPAMFSPQSSLLSIQNRSVHLEVAPRSTTGEIHVIVGPMFAGKTTTLLRRIQSESSDGRFWTFYEPYCFFTKDDIFLFKSGLGDIGTAHILFDKLLETSLVSWNAMIAGYVQKGLEEVGLYLYCKMRQAGFVPDHYTFASVFRACSNLATLEHGKQAHGVMIKCQIMENVVVNSALIDMYFKCSSLSDGHQVFDKSLNRNVITWTALISGYGQHGKVVEVFESFHRMRAEGFKPNYVTFLAVLSACSHGGLVDEGWAYFSSMTRDYEIQPRGQHYAAMIDLLGRAGRLQEAYEFVLNSPCKEHSVIWGALLGACRIHGNMNLVKLAAEKFFEQEPQNPGKYVVLSNAYATSGLWDSVAEVRAVMRESGVIKEPGYSRIDIQNGSYVFFKGDNSHNQSREIYEMIKELDVIGIDEAQFFVDLYDFCREAADHGGKTVIVAGLDGDYLRRNFGSVLDIIPLADSVTKLSARCELCRKRAFFTLRKTEETQTELIGGADVYMPVCRQHYVSGQVVIEAARTVLESQKVDCALMLRTLSDNNGSESGNEWERLLKPFDLKELRKSLNRICPSQLCQLLELPLDVPTSMEIFKWAGAQKGYCHSFHVYYALIDKLGAAGEFKVIDRVLVQMKDEGIVFRESLFLLIMKYYGKAGLPGQATRLLLDMRGVYSCEPSFKSYNVVLEILVAGDCPKVAPNVFYDMLSKGVSPTVFTFGVVMKALCMVDEVDSACSLLRDMTKHGCVPNSVVYQTLIHALSKNNRANEALRLLDEMFLMGCTPDVQTFNDVICGLCMLNQIYEAAKLVDRMLLRGFSPDNITYGVLMHGLCRTGKVDEAMALLNKVPAPNVVLFNTLISGYVSSGLYAEAKAVVYDCMLETGCVPDVFTFNTLLRGLCKKGCLSSARELVNEMTTRGCEPNVVTYTILIDGLCKEGQLEEVGDVLSEMSAKGLNLNTVGYNCLISALCKNETVHEALQMVGEMTRKGCKPNIFTFNSIIFGLCKIDRMEEALEVYRDMLLEGVVANTVTYNTLIHAFLRRGAIQDALKLVNEMLFRGCSLDVITYNGLIKALCKAGSVEKGLGLFEEMMSKGLNINTISCNILINGLCRVGKVHDALEFLRDMIHRGLTPDIVTYNSLINGLCKIGHLREALNLFDRLQIEGIRPDAITYNTLINWHCKEDMFDNACLLLYKGVENGFIPNDATWNVLVTKFSKGSVRESHTFSLAQL</sequence>
<reference evidence="11 12" key="1">
    <citation type="journal article" date="2019" name="Plant Biotechnol. J.">
        <title>The red bayberry genome and genetic basis of sex determination.</title>
        <authorList>
            <person name="Jia H.M."/>
            <person name="Jia H.J."/>
            <person name="Cai Q.L."/>
            <person name="Wang Y."/>
            <person name="Zhao H.B."/>
            <person name="Yang W.F."/>
            <person name="Wang G.Y."/>
            <person name="Li Y.H."/>
            <person name="Zhan D.L."/>
            <person name="Shen Y.T."/>
            <person name="Niu Q.F."/>
            <person name="Chang L."/>
            <person name="Qiu J."/>
            <person name="Zhao L."/>
            <person name="Xie H.B."/>
            <person name="Fu W.Y."/>
            <person name="Jin J."/>
            <person name="Li X.W."/>
            <person name="Jiao Y."/>
            <person name="Zhou C.C."/>
            <person name="Tu T."/>
            <person name="Chai C.Y."/>
            <person name="Gao J.L."/>
            <person name="Fan L.J."/>
            <person name="van de Weg E."/>
            <person name="Wang J.Y."/>
            <person name="Gao Z.S."/>
        </authorList>
    </citation>
    <scope>NUCLEOTIDE SEQUENCE [LARGE SCALE GENOMIC DNA]</scope>
    <source>
        <tissue evidence="11">Leaves</tissue>
    </source>
</reference>
<dbReference type="Pfam" id="PF20431">
    <property type="entry name" value="E_motif"/>
    <property type="match status" value="1"/>
</dbReference>
<keyword evidence="4" id="KW-0237">DNA synthesis</keyword>
<proteinExistence type="inferred from homology"/>
<dbReference type="GO" id="GO:0071897">
    <property type="term" value="P:DNA biosynthetic process"/>
    <property type="evidence" value="ECO:0007669"/>
    <property type="project" value="UniProtKB-KW"/>
</dbReference>
<keyword evidence="9" id="KW-0067">ATP-binding</keyword>
<dbReference type="Pfam" id="PF12854">
    <property type="entry name" value="PPR_1"/>
    <property type="match status" value="1"/>
</dbReference>
<dbReference type="FunFam" id="1.25.40.10:FF:000294">
    <property type="entry name" value="Pentatricopeptide repeat-containing protein At1g09900"/>
    <property type="match status" value="1"/>
</dbReference>
<evidence type="ECO:0000256" key="1">
    <source>
        <dbReference type="ARBA" id="ARBA00007587"/>
    </source>
</evidence>
<keyword evidence="6" id="KW-0677">Repeat</keyword>
<evidence type="ECO:0000256" key="7">
    <source>
        <dbReference type="ARBA" id="ARBA00022741"/>
    </source>
</evidence>
<dbReference type="InterPro" id="IPR011990">
    <property type="entry name" value="TPR-like_helical_dom_sf"/>
</dbReference>
<dbReference type="Pfam" id="PF01535">
    <property type="entry name" value="PPR"/>
    <property type="match status" value="3"/>
</dbReference>
<feature type="repeat" description="PPR" evidence="10">
    <location>
        <begin position="924"/>
        <end position="958"/>
    </location>
</feature>
<dbReference type="OrthoDB" id="185373at2759"/>
<dbReference type="InterPro" id="IPR046848">
    <property type="entry name" value="E_motif"/>
</dbReference>
<evidence type="ECO:0000256" key="2">
    <source>
        <dbReference type="ARBA" id="ARBA00007626"/>
    </source>
</evidence>
<evidence type="ECO:0000256" key="5">
    <source>
        <dbReference type="ARBA" id="ARBA00022679"/>
    </source>
</evidence>
<feature type="repeat" description="PPR" evidence="10">
    <location>
        <begin position="1204"/>
        <end position="1238"/>
    </location>
</feature>
<evidence type="ECO:0000256" key="10">
    <source>
        <dbReference type="PROSITE-ProRule" id="PRU00708"/>
    </source>
</evidence>
<feature type="repeat" description="PPR" evidence="10">
    <location>
        <begin position="857"/>
        <end position="887"/>
    </location>
</feature>
<dbReference type="InterPro" id="IPR027417">
    <property type="entry name" value="P-loop_NTPase"/>
</dbReference>
<dbReference type="FunFam" id="3.30.60.20:FF:000051">
    <property type="entry name" value="Thymidine kinase"/>
    <property type="match status" value="1"/>
</dbReference>
<dbReference type="Pfam" id="PF00265">
    <property type="entry name" value="TK"/>
    <property type="match status" value="2"/>
</dbReference>
<dbReference type="PANTHER" id="PTHR47447:SF22">
    <property type="entry name" value="TETRATRICOPEPTIDE-LIKE HELICAL DOMAIN SUPERFAMILY"/>
    <property type="match status" value="1"/>
</dbReference>
<feature type="repeat" description="PPR" evidence="10">
    <location>
        <begin position="888"/>
        <end position="923"/>
    </location>
</feature>
<keyword evidence="12" id="KW-1185">Reference proteome</keyword>
<feature type="repeat" description="PPR" evidence="10">
    <location>
        <begin position="247"/>
        <end position="281"/>
    </location>
</feature>
<evidence type="ECO:0000313" key="12">
    <source>
        <dbReference type="Proteomes" id="UP000516437"/>
    </source>
</evidence>
<dbReference type="GO" id="GO:0004797">
    <property type="term" value="F:thymidine kinase activity"/>
    <property type="evidence" value="ECO:0007669"/>
    <property type="project" value="UniProtKB-EC"/>
</dbReference>
<name>A0A6A1W925_9ROSI</name>
<dbReference type="GO" id="GO:0005524">
    <property type="term" value="F:ATP binding"/>
    <property type="evidence" value="ECO:0007669"/>
    <property type="project" value="UniProtKB-KW"/>
</dbReference>
<gene>
    <name evidence="11" type="ORF">CJ030_MR2G019948</name>
</gene>
<comment type="caution">
    <text evidence="11">The sequence shown here is derived from an EMBL/GenBank/DDBJ whole genome shotgun (WGS) entry which is preliminary data.</text>
</comment>
<dbReference type="EC" id="2.7.1.21" evidence="3"/>